<reference evidence="12 13" key="1">
    <citation type="submission" date="2017-10" db="EMBL/GenBank/DDBJ databases">
        <title>Comparative genomics in systemic dimorphic fungi from Ajellomycetaceae.</title>
        <authorList>
            <person name="Munoz J.F."/>
            <person name="Mcewen J.G."/>
            <person name="Clay O.K."/>
            <person name="Cuomo C.A."/>
        </authorList>
    </citation>
    <scope>NUCLEOTIDE SEQUENCE [LARGE SCALE GENOMIC DNA]</scope>
    <source>
        <strain evidence="12 13">UAMH7299</strain>
    </source>
</reference>
<feature type="transmembrane region" description="Helical" evidence="8">
    <location>
        <begin position="228"/>
        <end position="249"/>
    </location>
</feature>
<dbReference type="SUPFAM" id="SSF49344">
    <property type="entry name" value="CBD9-like"/>
    <property type="match status" value="1"/>
</dbReference>
<dbReference type="Gene3D" id="2.60.40.1210">
    <property type="entry name" value="Cellobiose dehydrogenase, cytochrome domain"/>
    <property type="match status" value="1"/>
</dbReference>
<evidence type="ECO:0008006" key="14">
    <source>
        <dbReference type="Google" id="ProtNLM"/>
    </source>
</evidence>
<dbReference type="CDD" id="cd08760">
    <property type="entry name" value="Cyt_b561_FRRS1_like"/>
    <property type="match status" value="1"/>
</dbReference>
<keyword evidence="2" id="KW-0813">Transport</keyword>
<dbReference type="InterPro" id="IPR005018">
    <property type="entry name" value="DOMON_domain"/>
</dbReference>
<keyword evidence="4" id="KW-0249">Electron transport</keyword>
<organism evidence="12 13">
    <name type="scientific">Polytolypa hystricis (strain UAMH7299)</name>
    <dbReference type="NCBI Taxonomy" id="1447883"/>
    <lineage>
        <taxon>Eukaryota</taxon>
        <taxon>Fungi</taxon>
        <taxon>Dikarya</taxon>
        <taxon>Ascomycota</taxon>
        <taxon>Pezizomycotina</taxon>
        <taxon>Eurotiomycetes</taxon>
        <taxon>Eurotiomycetidae</taxon>
        <taxon>Onygenales</taxon>
        <taxon>Onygenales incertae sedis</taxon>
        <taxon>Polytolypa</taxon>
    </lineage>
</organism>
<evidence type="ECO:0000256" key="9">
    <source>
        <dbReference type="SAM" id="SignalP"/>
    </source>
</evidence>
<accession>A0A2B7Y6X7</accession>
<dbReference type="PANTHER" id="PTHR47797:SF1">
    <property type="entry name" value="CYTOCHROME B561 DOMAIN-CONTAINING PROTEIN-RELATED"/>
    <property type="match status" value="1"/>
</dbReference>
<dbReference type="Proteomes" id="UP000224634">
    <property type="component" value="Unassembled WGS sequence"/>
</dbReference>
<name>A0A2B7Y6X7_POLH7</name>
<evidence type="ECO:0000256" key="8">
    <source>
        <dbReference type="SAM" id="Phobius"/>
    </source>
</evidence>
<evidence type="ECO:0000256" key="4">
    <source>
        <dbReference type="ARBA" id="ARBA00022982"/>
    </source>
</evidence>
<feature type="transmembrane region" description="Helical" evidence="8">
    <location>
        <begin position="261"/>
        <end position="280"/>
    </location>
</feature>
<evidence type="ECO:0000256" key="6">
    <source>
        <dbReference type="ARBA" id="ARBA00023136"/>
    </source>
</evidence>
<dbReference type="GO" id="GO:0016020">
    <property type="term" value="C:membrane"/>
    <property type="evidence" value="ECO:0007669"/>
    <property type="project" value="UniProtKB-SubCell"/>
</dbReference>
<comment type="caution">
    <text evidence="12">The sequence shown here is derived from an EMBL/GenBank/DDBJ whole genome shotgun (WGS) entry which is preliminary data.</text>
</comment>
<proteinExistence type="predicted"/>
<keyword evidence="5 8" id="KW-1133">Transmembrane helix</keyword>
<evidence type="ECO:0000256" key="2">
    <source>
        <dbReference type="ARBA" id="ARBA00022448"/>
    </source>
</evidence>
<dbReference type="Gene3D" id="1.20.120.1770">
    <property type="match status" value="1"/>
</dbReference>
<dbReference type="SMART" id="SM00664">
    <property type="entry name" value="DoH"/>
    <property type="match status" value="1"/>
</dbReference>
<evidence type="ECO:0000256" key="1">
    <source>
        <dbReference type="ARBA" id="ARBA00004370"/>
    </source>
</evidence>
<evidence type="ECO:0000256" key="3">
    <source>
        <dbReference type="ARBA" id="ARBA00022692"/>
    </source>
</evidence>
<evidence type="ECO:0000313" key="13">
    <source>
        <dbReference type="Proteomes" id="UP000224634"/>
    </source>
</evidence>
<dbReference type="EMBL" id="PDNA01000072">
    <property type="protein sequence ID" value="PGH16648.1"/>
    <property type="molecule type" value="Genomic_DNA"/>
</dbReference>
<evidence type="ECO:0000256" key="5">
    <source>
        <dbReference type="ARBA" id="ARBA00022989"/>
    </source>
</evidence>
<keyword evidence="3 8" id="KW-0812">Transmembrane</keyword>
<feature type="region of interest" description="Disordered" evidence="7">
    <location>
        <begin position="189"/>
        <end position="212"/>
    </location>
</feature>
<feature type="transmembrane region" description="Helical" evidence="8">
    <location>
        <begin position="292"/>
        <end position="314"/>
    </location>
</feature>
<feature type="transmembrane region" description="Helical" evidence="8">
    <location>
        <begin position="334"/>
        <end position="353"/>
    </location>
</feature>
<keyword evidence="9" id="KW-0732">Signal</keyword>
<evidence type="ECO:0000256" key="7">
    <source>
        <dbReference type="SAM" id="MobiDB-lite"/>
    </source>
</evidence>
<sequence>MRLPFAAAAAVLWASVPLALCQTVQFAPGNQAADVSYRVHIPARTASSGSGSIYMQLQAPSSIEWVALGQGTGMEGSNIFIVYAASASNITLSPRLGGGPSEPKYNPNARVSLIEGSGISNGKMTANILCANCLSWQGGSMDPKSERSPWIWAVKSGSPLNSRDPQESLQIHDARGTLVFDLTKATGQVSGNPFSGPQPNNDPDEDSGSSAAGGVTAETILNKRTAHAIVMAVTFVILFPAFALAIHILPYSKKVPRIHAPLQAFTLLLAIGGTAVGISLATDMGGSKVTQYHPIIGYVVMGVLILLQPALGLVHHIRYRRTGQRTPMGLVHRWLGRAALAAGIANGGIGFHFSGIGQGAPTSAAYVYAAMAGIMGLFYLLVLVVSARKNKQNSPESVSELKNYYRSER</sequence>
<keyword evidence="6 8" id="KW-0472">Membrane</keyword>
<dbReference type="STRING" id="1447883.A0A2B7Y6X7"/>
<comment type="subcellular location">
    <subcellularLocation>
        <location evidence="1">Membrane</location>
    </subcellularLocation>
</comment>
<keyword evidence="13" id="KW-1185">Reference proteome</keyword>
<protein>
    <recommendedName>
        <fullName evidence="14">DOMON domain-containing protein</fullName>
    </recommendedName>
</protein>
<gene>
    <name evidence="12" type="ORF">AJ80_05150</name>
</gene>
<feature type="domain" description="DOMON" evidence="10">
    <location>
        <begin position="65"/>
        <end position="155"/>
    </location>
</feature>
<dbReference type="AlphaFoldDB" id="A0A2B7Y6X7"/>
<dbReference type="SMART" id="SM00665">
    <property type="entry name" value="B561"/>
    <property type="match status" value="1"/>
</dbReference>
<evidence type="ECO:0000259" key="10">
    <source>
        <dbReference type="SMART" id="SM00664"/>
    </source>
</evidence>
<feature type="chain" id="PRO_5013355800" description="DOMON domain-containing protein" evidence="9">
    <location>
        <begin position="22"/>
        <end position="409"/>
    </location>
</feature>
<feature type="transmembrane region" description="Helical" evidence="8">
    <location>
        <begin position="365"/>
        <end position="385"/>
    </location>
</feature>
<dbReference type="InterPro" id="IPR015920">
    <property type="entry name" value="Cellobiose_DH-like_cyt"/>
</dbReference>
<feature type="domain" description="Cytochrome b561" evidence="11">
    <location>
        <begin position="226"/>
        <end position="351"/>
    </location>
</feature>
<dbReference type="Pfam" id="PF16010">
    <property type="entry name" value="CDH-cyt"/>
    <property type="match status" value="1"/>
</dbReference>
<feature type="signal peptide" evidence="9">
    <location>
        <begin position="1"/>
        <end position="21"/>
    </location>
</feature>
<feature type="compositionally biased region" description="Polar residues" evidence="7">
    <location>
        <begin position="189"/>
        <end position="201"/>
    </location>
</feature>
<dbReference type="InterPro" id="IPR006593">
    <property type="entry name" value="Cyt_b561/ferric_Rdtase_TM"/>
</dbReference>
<evidence type="ECO:0000313" key="12">
    <source>
        <dbReference type="EMBL" id="PGH16648.1"/>
    </source>
</evidence>
<evidence type="ECO:0000259" key="11">
    <source>
        <dbReference type="SMART" id="SM00665"/>
    </source>
</evidence>
<dbReference type="OrthoDB" id="19261at2759"/>
<dbReference type="PANTHER" id="PTHR47797">
    <property type="entry name" value="DEHYDROGENASE, PUTATIVE (AFU_ORTHOLOGUE AFUA_8G05805)-RELATED"/>
    <property type="match status" value="1"/>
</dbReference>
<dbReference type="CDD" id="cd09630">
    <property type="entry name" value="CDH_like_cytochrome"/>
    <property type="match status" value="1"/>
</dbReference>
<dbReference type="Pfam" id="PF03188">
    <property type="entry name" value="Cytochrom_B561"/>
    <property type="match status" value="1"/>
</dbReference>